<organism evidence="8 9">
    <name type="scientific">Actinokineospora fastidiosa</name>
    <dbReference type="NCBI Taxonomy" id="1816"/>
    <lineage>
        <taxon>Bacteria</taxon>
        <taxon>Bacillati</taxon>
        <taxon>Actinomycetota</taxon>
        <taxon>Actinomycetes</taxon>
        <taxon>Pseudonocardiales</taxon>
        <taxon>Pseudonocardiaceae</taxon>
        <taxon>Actinokineospora</taxon>
    </lineage>
</organism>
<dbReference type="SMART" id="SM00905">
    <property type="entry name" value="FolB"/>
    <property type="match status" value="1"/>
</dbReference>
<evidence type="ECO:0000259" key="7">
    <source>
        <dbReference type="SMART" id="SM00905"/>
    </source>
</evidence>
<dbReference type="NCBIfam" id="TIGR00525">
    <property type="entry name" value="folB"/>
    <property type="match status" value="1"/>
</dbReference>
<dbReference type="PANTHER" id="PTHR42844:SF1">
    <property type="entry name" value="DIHYDRONEOPTERIN ALDOLASE 1-RELATED"/>
    <property type="match status" value="1"/>
</dbReference>
<evidence type="ECO:0000313" key="9">
    <source>
        <dbReference type="Proteomes" id="UP000660680"/>
    </source>
</evidence>
<comment type="function">
    <text evidence="6">Catalyzes the conversion of 7,8-dihydroneopterin to 6-hydroxymethyl-7,8-dihydropterin.</text>
</comment>
<keyword evidence="9" id="KW-1185">Reference proteome</keyword>
<dbReference type="RefSeq" id="WP_189208745.1">
    <property type="nucleotide sequence ID" value="NZ_BMRB01000001.1"/>
</dbReference>
<dbReference type="GO" id="GO:0046654">
    <property type="term" value="P:tetrahydrofolate biosynthetic process"/>
    <property type="evidence" value="ECO:0007669"/>
    <property type="project" value="UniProtKB-UniRule"/>
</dbReference>
<dbReference type="InterPro" id="IPR043133">
    <property type="entry name" value="GTP-CH-I_C/QueF"/>
</dbReference>
<dbReference type="FunFam" id="3.30.1130.10:FF:000003">
    <property type="entry name" value="7,8-dihydroneopterin aldolase"/>
    <property type="match status" value="1"/>
</dbReference>
<dbReference type="EC" id="4.1.2.25" evidence="6"/>
<dbReference type="Proteomes" id="UP000660680">
    <property type="component" value="Unassembled WGS sequence"/>
</dbReference>
<feature type="domain" description="Dihydroneopterin aldolase/epimerase" evidence="7">
    <location>
        <begin position="5"/>
        <end position="117"/>
    </location>
</feature>
<comment type="similarity">
    <text evidence="3 6">Belongs to the DHNA family.</text>
</comment>
<comment type="caution">
    <text evidence="8">The sequence shown here is derived from an EMBL/GenBank/DDBJ whole genome shotgun (WGS) entry which is preliminary data.</text>
</comment>
<dbReference type="AlphaFoldDB" id="A0A918G3S2"/>
<dbReference type="GO" id="GO:0005737">
    <property type="term" value="C:cytoplasm"/>
    <property type="evidence" value="ECO:0007669"/>
    <property type="project" value="TreeGrafter"/>
</dbReference>
<dbReference type="Pfam" id="PF02152">
    <property type="entry name" value="FolB"/>
    <property type="match status" value="1"/>
</dbReference>
<dbReference type="PANTHER" id="PTHR42844">
    <property type="entry name" value="DIHYDRONEOPTERIN ALDOLASE 1-RELATED"/>
    <property type="match status" value="1"/>
</dbReference>
<dbReference type="EMBL" id="BMRB01000001">
    <property type="protein sequence ID" value="GGS16772.1"/>
    <property type="molecule type" value="Genomic_DNA"/>
</dbReference>
<comment type="catalytic activity">
    <reaction evidence="1 6">
        <text>7,8-dihydroneopterin = 6-hydroxymethyl-7,8-dihydropterin + glycolaldehyde</text>
        <dbReference type="Rhea" id="RHEA:10540"/>
        <dbReference type="ChEBI" id="CHEBI:17001"/>
        <dbReference type="ChEBI" id="CHEBI:17071"/>
        <dbReference type="ChEBI" id="CHEBI:44841"/>
        <dbReference type="EC" id="4.1.2.25"/>
    </reaction>
</comment>
<comment type="pathway">
    <text evidence="2 6">Cofactor biosynthesis; tetrahydrofolate biosynthesis; 2-amino-4-hydroxy-6-hydroxymethyl-7,8-dihydropteridine diphosphate from 7,8-dihydroneopterin triphosphate: step 3/4.</text>
</comment>
<dbReference type="CDD" id="cd00534">
    <property type="entry name" value="DHNA_DHNTPE"/>
    <property type="match status" value="1"/>
</dbReference>
<dbReference type="NCBIfam" id="TIGR00526">
    <property type="entry name" value="folB_dom"/>
    <property type="match status" value="1"/>
</dbReference>
<dbReference type="GO" id="GO:0004150">
    <property type="term" value="F:dihydroneopterin aldolase activity"/>
    <property type="evidence" value="ECO:0007669"/>
    <property type="project" value="UniProtKB-UniRule"/>
</dbReference>
<evidence type="ECO:0000256" key="3">
    <source>
        <dbReference type="ARBA" id="ARBA00005708"/>
    </source>
</evidence>
<evidence type="ECO:0000256" key="1">
    <source>
        <dbReference type="ARBA" id="ARBA00001353"/>
    </source>
</evidence>
<name>A0A918G3S2_9PSEU</name>
<dbReference type="Gene3D" id="3.30.1130.10">
    <property type="match status" value="1"/>
</dbReference>
<reference evidence="8" key="1">
    <citation type="journal article" date="2014" name="Int. J. Syst. Evol. Microbiol.">
        <title>Complete genome sequence of Corynebacterium casei LMG S-19264T (=DSM 44701T), isolated from a smear-ripened cheese.</title>
        <authorList>
            <consortium name="US DOE Joint Genome Institute (JGI-PGF)"/>
            <person name="Walter F."/>
            <person name="Albersmeier A."/>
            <person name="Kalinowski J."/>
            <person name="Ruckert C."/>
        </authorList>
    </citation>
    <scope>NUCLEOTIDE SEQUENCE</scope>
    <source>
        <strain evidence="8">JCM 3276</strain>
    </source>
</reference>
<evidence type="ECO:0000256" key="4">
    <source>
        <dbReference type="ARBA" id="ARBA00022909"/>
    </source>
</evidence>
<evidence type="ECO:0000256" key="5">
    <source>
        <dbReference type="ARBA" id="ARBA00023239"/>
    </source>
</evidence>
<evidence type="ECO:0000256" key="2">
    <source>
        <dbReference type="ARBA" id="ARBA00005013"/>
    </source>
</evidence>
<dbReference type="InterPro" id="IPR006156">
    <property type="entry name" value="Dihydroneopterin_aldolase"/>
</dbReference>
<protein>
    <recommendedName>
        <fullName evidence="6">7,8-dihydroneopterin aldolase</fullName>
        <ecNumber evidence="6">4.1.2.25</ecNumber>
    </recommendedName>
</protein>
<evidence type="ECO:0000256" key="6">
    <source>
        <dbReference type="RuleBase" id="RU362079"/>
    </source>
</evidence>
<reference evidence="8" key="2">
    <citation type="submission" date="2020-09" db="EMBL/GenBank/DDBJ databases">
        <authorList>
            <person name="Sun Q."/>
            <person name="Ohkuma M."/>
        </authorList>
    </citation>
    <scope>NUCLEOTIDE SEQUENCE</scope>
    <source>
        <strain evidence="8">JCM 3276</strain>
    </source>
</reference>
<keyword evidence="4 6" id="KW-0289">Folate biosynthesis</keyword>
<sequence>MADRIALTGLRVRGRHGVFEHERRDGQDFVVDITLWLDLRQAAETDDLAHTVHYGELAERAAAVVAGPPRDLIETVAAEIAETEMADERVLAVEVTVHKPSAPIPLSFADVAVTVRRSRKSARGAGS</sequence>
<keyword evidence="5 6" id="KW-0456">Lyase</keyword>
<dbReference type="GO" id="GO:0046656">
    <property type="term" value="P:folic acid biosynthetic process"/>
    <property type="evidence" value="ECO:0007669"/>
    <property type="project" value="UniProtKB-UniRule"/>
</dbReference>
<accession>A0A918G3S2</accession>
<evidence type="ECO:0000313" key="8">
    <source>
        <dbReference type="EMBL" id="GGS16772.1"/>
    </source>
</evidence>
<proteinExistence type="inferred from homology"/>
<dbReference type="InterPro" id="IPR006157">
    <property type="entry name" value="FolB_dom"/>
</dbReference>
<gene>
    <name evidence="8" type="primary">folB</name>
    <name evidence="8" type="ORF">GCM10010171_06290</name>
</gene>
<dbReference type="SUPFAM" id="SSF55620">
    <property type="entry name" value="Tetrahydrobiopterin biosynthesis enzymes-like"/>
    <property type="match status" value="1"/>
</dbReference>